<organism evidence="1 2">
    <name type="scientific">Puccinia graminis f. sp. tritici</name>
    <dbReference type="NCBI Taxonomy" id="56615"/>
    <lineage>
        <taxon>Eukaryota</taxon>
        <taxon>Fungi</taxon>
        <taxon>Dikarya</taxon>
        <taxon>Basidiomycota</taxon>
        <taxon>Pucciniomycotina</taxon>
        <taxon>Pucciniomycetes</taxon>
        <taxon>Pucciniales</taxon>
        <taxon>Pucciniaceae</taxon>
        <taxon>Puccinia</taxon>
    </lineage>
</organism>
<dbReference type="Proteomes" id="UP000325313">
    <property type="component" value="Unassembled WGS sequence"/>
</dbReference>
<dbReference type="AlphaFoldDB" id="A0A5B0NQ52"/>
<dbReference type="EMBL" id="VDEP01000404">
    <property type="protein sequence ID" value="KAA1090038.1"/>
    <property type="molecule type" value="Genomic_DNA"/>
</dbReference>
<accession>A0A5B0NQ52</accession>
<comment type="caution">
    <text evidence="1">The sequence shown here is derived from an EMBL/GenBank/DDBJ whole genome shotgun (WGS) entry which is preliminary data.</text>
</comment>
<protein>
    <submittedName>
        <fullName evidence="1">Uncharacterized protein</fullName>
    </submittedName>
</protein>
<name>A0A5B0NQ52_PUCGR</name>
<reference evidence="1 2" key="1">
    <citation type="submission" date="2019-05" db="EMBL/GenBank/DDBJ databases">
        <title>Emergence of the Ug99 lineage of the wheat stem rust pathogen through somatic hybridization.</title>
        <authorList>
            <person name="Li F."/>
            <person name="Upadhyaya N.M."/>
            <person name="Sperschneider J."/>
            <person name="Matny O."/>
            <person name="Nguyen-Phuc H."/>
            <person name="Mago R."/>
            <person name="Raley C."/>
            <person name="Miller M.E."/>
            <person name="Silverstein K.A.T."/>
            <person name="Henningsen E."/>
            <person name="Hirsch C.D."/>
            <person name="Visser B."/>
            <person name="Pretorius Z.A."/>
            <person name="Steffenson B.J."/>
            <person name="Schwessinger B."/>
            <person name="Dodds P.N."/>
            <person name="Figueroa M."/>
        </authorList>
    </citation>
    <scope>NUCLEOTIDE SEQUENCE [LARGE SCALE GENOMIC DNA]</scope>
    <source>
        <strain evidence="1 2">Ug99</strain>
    </source>
</reference>
<sequence>MAAKVENILEALLMDVQETDVLTETQQNLQDICTSENLPKSVMESVISNTAKKFCRLWITWNSSCNKVLLWSRRWIDEPAEEIELREKWDNVMVKNRTLWEKLRGEAVIVENENEEEEEDQDQEQSIFWLEIDDYLDL</sequence>
<gene>
    <name evidence="1" type="ORF">PGTUg99_034471</name>
</gene>
<evidence type="ECO:0000313" key="1">
    <source>
        <dbReference type="EMBL" id="KAA1090038.1"/>
    </source>
</evidence>
<proteinExistence type="predicted"/>
<evidence type="ECO:0000313" key="2">
    <source>
        <dbReference type="Proteomes" id="UP000325313"/>
    </source>
</evidence>